<proteinExistence type="predicted"/>
<comment type="caution">
    <text evidence="1">The sequence shown here is derived from an EMBL/GenBank/DDBJ whole genome shotgun (WGS) entry which is preliminary data.</text>
</comment>
<keyword evidence="2" id="KW-1185">Reference proteome</keyword>
<dbReference type="AlphaFoldDB" id="A0A1Y4DKY9"/>
<gene>
    <name evidence="1" type="ORF">B5F75_03695</name>
</gene>
<name>A0A1Y4DKY9_9BACT</name>
<protein>
    <submittedName>
        <fullName evidence="1">Uncharacterized protein</fullName>
    </submittedName>
</protein>
<dbReference type="OrthoDB" id="9844491at2"/>
<sequence length="211" mass="23983">MRKIKRFKIASRQREILRKLLRELPLLRRAGFTSEAEVTAFILAIFKLLDPGVVYEFNQDAHWELDDQNVLYKEMFSACAVTLGGQLEPFLNNITNEDRKTAAMIVILEFLRSAVTFVAELVKEQAQKEECETLDLQFVYLPPFGAAAAPKLLREAVRLEPVLAQKALPVILQNLNAEKIDLSVTADGELTPRISTVFLVPWQKSRKKGKK</sequence>
<organism evidence="1 2">
    <name type="scientific">Candidatus Avelusimicrobium gallicola</name>
    <dbReference type="NCBI Taxonomy" id="2562704"/>
    <lineage>
        <taxon>Bacteria</taxon>
        <taxon>Pseudomonadati</taxon>
        <taxon>Elusimicrobiota</taxon>
        <taxon>Elusimicrobia</taxon>
        <taxon>Elusimicrobiales</taxon>
        <taxon>Elusimicrobiaceae</taxon>
        <taxon>Candidatus Avelusimicrobium</taxon>
    </lineage>
</organism>
<dbReference type="Proteomes" id="UP000196368">
    <property type="component" value="Unassembled WGS sequence"/>
</dbReference>
<dbReference type="RefSeq" id="WP_087288066.1">
    <property type="nucleotide sequence ID" value="NZ_NFJD01000002.1"/>
</dbReference>
<reference evidence="2" key="1">
    <citation type="submission" date="2017-04" db="EMBL/GenBank/DDBJ databases">
        <title>Function of individual gut microbiota members based on whole genome sequencing of pure cultures obtained from chicken caecum.</title>
        <authorList>
            <person name="Medvecky M."/>
            <person name="Cejkova D."/>
            <person name="Polansky O."/>
            <person name="Karasova D."/>
            <person name="Kubasova T."/>
            <person name="Cizek A."/>
            <person name="Rychlik I."/>
        </authorList>
    </citation>
    <scope>NUCLEOTIDE SEQUENCE [LARGE SCALE GENOMIC DNA]</scope>
    <source>
        <strain evidence="2">An273</strain>
    </source>
</reference>
<evidence type="ECO:0000313" key="1">
    <source>
        <dbReference type="EMBL" id="OUO56960.1"/>
    </source>
</evidence>
<dbReference type="EMBL" id="NFJD01000002">
    <property type="protein sequence ID" value="OUO56960.1"/>
    <property type="molecule type" value="Genomic_DNA"/>
</dbReference>
<evidence type="ECO:0000313" key="2">
    <source>
        <dbReference type="Proteomes" id="UP000196368"/>
    </source>
</evidence>
<accession>A0A1Y4DKY9</accession>